<sequence length="145" mass="15433">MKALIQRVGAAQVDVDGECTGAIGPGILLLLGVEKSDDGAAADKLLNKVLGYRIFADADGKMNLNLQQAEGGLLIVPQFTLVADTRKGLRPSFSSGASPEQGERLYDYFVERARALHHDVATGRFGANMQVSLTNDGPVTFLLES</sequence>
<comment type="domain">
    <text evidence="2">A Gly-cisPro motif from one monomer fits into the active site of the other monomer to allow specific chiral rejection of L-amino acids.</text>
</comment>
<dbReference type="NCBIfam" id="TIGR00256">
    <property type="entry name" value="D-aminoacyl-tRNA deacylase"/>
    <property type="match status" value="1"/>
</dbReference>
<reference evidence="4" key="1">
    <citation type="journal article" date="2019" name="Int. J. Syst. Evol. Microbiol.">
        <title>The Global Catalogue of Microorganisms (GCM) 10K type strain sequencing project: providing services to taxonomists for standard genome sequencing and annotation.</title>
        <authorList>
            <consortium name="The Broad Institute Genomics Platform"/>
            <consortium name="The Broad Institute Genome Sequencing Center for Infectious Disease"/>
            <person name="Wu L."/>
            <person name="Ma J."/>
        </authorList>
    </citation>
    <scope>NUCLEOTIDE SEQUENCE [LARGE SCALE GENOMIC DNA]</scope>
    <source>
        <strain evidence="4">NBRC 111756</strain>
    </source>
</reference>
<name>A0ABW2A0V1_9GAMM</name>
<comment type="subunit">
    <text evidence="2">Homodimer.</text>
</comment>
<dbReference type="InterPro" id="IPR023509">
    <property type="entry name" value="DTD-like_sf"/>
</dbReference>
<dbReference type="GO" id="GO:0051499">
    <property type="term" value="F:D-aminoacyl-tRNA deacylase activity"/>
    <property type="evidence" value="ECO:0007669"/>
    <property type="project" value="UniProtKB-EC"/>
</dbReference>
<evidence type="ECO:0000256" key="1">
    <source>
        <dbReference type="ARBA" id="ARBA00009673"/>
    </source>
</evidence>
<comment type="catalytic activity">
    <reaction evidence="2">
        <text>a D-aminoacyl-tRNA + H2O = a tRNA + a D-alpha-amino acid + H(+)</text>
        <dbReference type="Rhea" id="RHEA:13953"/>
        <dbReference type="Rhea" id="RHEA-COMP:10123"/>
        <dbReference type="Rhea" id="RHEA-COMP:10124"/>
        <dbReference type="ChEBI" id="CHEBI:15377"/>
        <dbReference type="ChEBI" id="CHEBI:15378"/>
        <dbReference type="ChEBI" id="CHEBI:59871"/>
        <dbReference type="ChEBI" id="CHEBI:78442"/>
        <dbReference type="ChEBI" id="CHEBI:79333"/>
        <dbReference type="EC" id="3.1.1.96"/>
    </reaction>
</comment>
<dbReference type="Pfam" id="PF02580">
    <property type="entry name" value="Tyr_Deacylase"/>
    <property type="match status" value="1"/>
</dbReference>
<dbReference type="EC" id="3.1.1.-" evidence="2"/>
<protein>
    <recommendedName>
        <fullName evidence="2">D-aminoacyl-tRNA deacylase</fullName>
        <shortName evidence="2">DTD</shortName>
        <ecNumber evidence="2">3.1.1.96</ecNumber>
    </recommendedName>
    <alternativeName>
        <fullName evidence="2">Gly-tRNA(Ala) deacylase</fullName>
        <ecNumber evidence="2">3.1.1.-</ecNumber>
    </alternativeName>
</protein>
<accession>A0ABW2A0V1</accession>
<evidence type="ECO:0000256" key="2">
    <source>
        <dbReference type="HAMAP-Rule" id="MF_00518"/>
    </source>
</evidence>
<comment type="function">
    <text evidence="2">An aminoacyl-tRNA editing enzyme that deacylates mischarged D-aminoacyl-tRNAs. Also deacylates mischarged glycyl-tRNA(Ala), protecting cells against glycine mischarging by AlaRS. Acts via tRNA-based rather than protein-based catalysis; rejects L-amino acids rather than detecting D-amino acids in the active site. By recycling D-aminoacyl-tRNA to D-amino acids and free tRNA molecules, this enzyme counteracts the toxicity associated with the formation of D-aminoacyl-tRNA entities in vivo and helps enforce protein L-homochirality.</text>
</comment>
<dbReference type="RefSeq" id="WP_379909591.1">
    <property type="nucleotide sequence ID" value="NZ_JBHSWE010000001.1"/>
</dbReference>
<keyword evidence="2" id="KW-0694">RNA-binding</keyword>
<dbReference type="Proteomes" id="UP001596422">
    <property type="component" value="Unassembled WGS sequence"/>
</dbReference>
<evidence type="ECO:0000313" key="3">
    <source>
        <dbReference type="EMBL" id="MFC6671081.1"/>
    </source>
</evidence>
<organism evidence="3 4">
    <name type="scientific">Marinobacterium aestuariivivens</name>
    <dbReference type="NCBI Taxonomy" id="1698799"/>
    <lineage>
        <taxon>Bacteria</taxon>
        <taxon>Pseudomonadati</taxon>
        <taxon>Pseudomonadota</taxon>
        <taxon>Gammaproteobacteria</taxon>
        <taxon>Oceanospirillales</taxon>
        <taxon>Oceanospirillaceae</taxon>
        <taxon>Marinobacterium</taxon>
    </lineage>
</organism>
<dbReference type="EC" id="3.1.1.96" evidence="2"/>
<comment type="caution">
    <text evidence="3">The sequence shown here is derived from an EMBL/GenBank/DDBJ whole genome shotgun (WGS) entry which is preliminary data.</text>
</comment>
<comment type="catalytic activity">
    <reaction evidence="2">
        <text>glycyl-tRNA(Ala) + H2O = tRNA(Ala) + glycine + H(+)</text>
        <dbReference type="Rhea" id="RHEA:53744"/>
        <dbReference type="Rhea" id="RHEA-COMP:9657"/>
        <dbReference type="Rhea" id="RHEA-COMP:13640"/>
        <dbReference type="ChEBI" id="CHEBI:15377"/>
        <dbReference type="ChEBI" id="CHEBI:15378"/>
        <dbReference type="ChEBI" id="CHEBI:57305"/>
        <dbReference type="ChEBI" id="CHEBI:78442"/>
        <dbReference type="ChEBI" id="CHEBI:78522"/>
    </reaction>
</comment>
<dbReference type="Gene3D" id="3.50.80.10">
    <property type="entry name" value="D-tyrosyl-tRNA(Tyr) deacylase"/>
    <property type="match status" value="1"/>
</dbReference>
<proteinExistence type="inferred from homology"/>
<comment type="similarity">
    <text evidence="1 2">Belongs to the DTD family.</text>
</comment>
<dbReference type="EMBL" id="JBHSWE010000001">
    <property type="protein sequence ID" value="MFC6671081.1"/>
    <property type="molecule type" value="Genomic_DNA"/>
</dbReference>
<dbReference type="HAMAP" id="MF_00518">
    <property type="entry name" value="Deacylase_Dtd"/>
    <property type="match status" value="1"/>
</dbReference>
<keyword evidence="2" id="KW-0963">Cytoplasm</keyword>
<feature type="short sequence motif" description="Gly-cisPro motif, important for rejection of L-amino acids" evidence="2">
    <location>
        <begin position="137"/>
        <end position="138"/>
    </location>
</feature>
<dbReference type="SUPFAM" id="SSF69500">
    <property type="entry name" value="DTD-like"/>
    <property type="match status" value="1"/>
</dbReference>
<comment type="subcellular location">
    <subcellularLocation>
        <location evidence="2">Cytoplasm</location>
    </subcellularLocation>
</comment>
<keyword evidence="4" id="KW-1185">Reference proteome</keyword>
<keyword evidence="2" id="KW-0820">tRNA-binding</keyword>
<keyword evidence="2 3" id="KW-0378">Hydrolase</keyword>
<dbReference type="PANTHER" id="PTHR10472:SF5">
    <property type="entry name" value="D-AMINOACYL-TRNA DEACYLASE 1"/>
    <property type="match status" value="1"/>
</dbReference>
<dbReference type="CDD" id="cd00563">
    <property type="entry name" value="Dtyr_deacylase"/>
    <property type="match status" value="1"/>
</dbReference>
<evidence type="ECO:0000313" key="4">
    <source>
        <dbReference type="Proteomes" id="UP001596422"/>
    </source>
</evidence>
<gene>
    <name evidence="2 3" type="primary">dtd</name>
    <name evidence="3" type="ORF">ACFQDL_14150</name>
</gene>
<dbReference type="InterPro" id="IPR003732">
    <property type="entry name" value="Daa-tRNA_deacyls_DTD"/>
</dbReference>
<dbReference type="PANTHER" id="PTHR10472">
    <property type="entry name" value="D-TYROSYL-TRNA TYR DEACYLASE"/>
    <property type="match status" value="1"/>
</dbReference>